<evidence type="ECO:0000313" key="3">
    <source>
        <dbReference type="EMBL" id="MDP9820590.1"/>
    </source>
</evidence>
<name>A0ABT9NKK8_9ACTN</name>
<comment type="caution">
    <text evidence="3">The sequence shown here is derived from an EMBL/GenBank/DDBJ whole genome shotgun (WGS) entry which is preliminary data.</text>
</comment>
<accession>A0ABT9NKK8</accession>
<dbReference type="EMBL" id="JAUSQM010000001">
    <property type="protein sequence ID" value="MDP9820590.1"/>
    <property type="molecule type" value="Genomic_DNA"/>
</dbReference>
<dbReference type="Proteomes" id="UP001240447">
    <property type="component" value="Unassembled WGS sequence"/>
</dbReference>
<dbReference type="InterPro" id="IPR012551">
    <property type="entry name" value="DUF1707_SHOCT-like"/>
</dbReference>
<feature type="domain" description="DUF1707" evidence="2">
    <location>
        <begin position="12"/>
        <end position="64"/>
    </location>
</feature>
<evidence type="ECO:0000259" key="2">
    <source>
        <dbReference type="Pfam" id="PF08044"/>
    </source>
</evidence>
<gene>
    <name evidence="3" type="ORF">J2S59_000399</name>
</gene>
<sequence length="217" mass="23438">MSGPLEPHPANLRISDADRHAVSEALRDAAAEGRIDLEELEERLEQTYAAKTYGDLVPITADLPGPDAVSLPVVRPGSAPRQRATGLEPSYNSSFSMMGEVTRKGVWLMPETHNAVAIMAGATIDLREAVFAEREVVINATSIMAGIDIYVNAHTRVIVEGVGIMGDFSEARDKVPAELTADSPTVRVKGMALMGAVTVQRRPMPGEKKQRRLGKPR</sequence>
<dbReference type="Pfam" id="PF08044">
    <property type="entry name" value="DUF1707"/>
    <property type="match status" value="1"/>
</dbReference>
<keyword evidence="1" id="KW-0175">Coiled coil</keyword>
<reference evidence="3 4" key="1">
    <citation type="submission" date="2023-07" db="EMBL/GenBank/DDBJ databases">
        <title>Sequencing the genomes of 1000 actinobacteria strains.</title>
        <authorList>
            <person name="Klenk H.-P."/>
        </authorList>
    </citation>
    <scope>NUCLEOTIDE SEQUENCE [LARGE SCALE GENOMIC DNA]</scope>
    <source>
        <strain evidence="3 4">GD13</strain>
    </source>
</reference>
<evidence type="ECO:0000256" key="1">
    <source>
        <dbReference type="SAM" id="Coils"/>
    </source>
</evidence>
<dbReference type="PANTHER" id="PTHR40763:SF4">
    <property type="entry name" value="DUF1707 DOMAIN-CONTAINING PROTEIN"/>
    <property type="match status" value="1"/>
</dbReference>
<feature type="coiled-coil region" evidence="1">
    <location>
        <begin position="23"/>
        <end position="50"/>
    </location>
</feature>
<dbReference type="PANTHER" id="PTHR40763">
    <property type="entry name" value="MEMBRANE PROTEIN-RELATED"/>
    <property type="match status" value="1"/>
</dbReference>
<keyword evidence="4" id="KW-1185">Reference proteome</keyword>
<evidence type="ECO:0000313" key="4">
    <source>
        <dbReference type="Proteomes" id="UP001240447"/>
    </source>
</evidence>
<organism evidence="3 4">
    <name type="scientific">Nocardioides massiliensis</name>
    <dbReference type="NCBI Taxonomy" id="1325935"/>
    <lineage>
        <taxon>Bacteria</taxon>
        <taxon>Bacillati</taxon>
        <taxon>Actinomycetota</taxon>
        <taxon>Actinomycetes</taxon>
        <taxon>Propionibacteriales</taxon>
        <taxon>Nocardioidaceae</taxon>
        <taxon>Nocardioides</taxon>
    </lineage>
</organism>
<dbReference type="RefSeq" id="WP_068124826.1">
    <property type="nucleotide sequence ID" value="NZ_CCXJ01000776.2"/>
</dbReference>
<proteinExistence type="predicted"/>
<protein>
    <recommendedName>
        <fullName evidence="2">DUF1707 domain-containing protein</fullName>
    </recommendedName>
</protein>